<dbReference type="SUPFAM" id="SSF50494">
    <property type="entry name" value="Trypsin-like serine proteases"/>
    <property type="match status" value="1"/>
</dbReference>
<protein>
    <recommendedName>
        <fullName evidence="1">Peptidase S1 domain-containing protein</fullName>
    </recommendedName>
</protein>
<reference evidence="2" key="1">
    <citation type="submission" date="2019-08" db="EMBL/GenBank/DDBJ databases">
        <title>The genome of the North American firefly Photinus pyralis.</title>
        <authorList>
            <consortium name="Photinus pyralis genome working group"/>
            <person name="Fallon T.R."/>
            <person name="Sander Lower S.E."/>
            <person name="Weng J.-K."/>
        </authorList>
    </citation>
    <scope>NUCLEOTIDE SEQUENCE</scope>
    <source>
        <strain evidence="2">TRF0915ILg1</strain>
        <tissue evidence="2">Whole body</tissue>
    </source>
</reference>
<organism evidence="2 3">
    <name type="scientific">Ignelater luminosus</name>
    <name type="common">Cucubano</name>
    <name type="synonym">Pyrophorus luminosus</name>
    <dbReference type="NCBI Taxonomy" id="2038154"/>
    <lineage>
        <taxon>Eukaryota</taxon>
        <taxon>Metazoa</taxon>
        <taxon>Ecdysozoa</taxon>
        <taxon>Arthropoda</taxon>
        <taxon>Hexapoda</taxon>
        <taxon>Insecta</taxon>
        <taxon>Pterygota</taxon>
        <taxon>Neoptera</taxon>
        <taxon>Endopterygota</taxon>
        <taxon>Coleoptera</taxon>
        <taxon>Polyphaga</taxon>
        <taxon>Elateriformia</taxon>
        <taxon>Elateroidea</taxon>
        <taxon>Elateridae</taxon>
        <taxon>Agrypninae</taxon>
        <taxon>Pyrophorini</taxon>
        <taxon>Ignelater</taxon>
    </lineage>
</organism>
<name>A0A8K0G3X2_IGNLU</name>
<evidence type="ECO:0000259" key="1">
    <source>
        <dbReference type="Pfam" id="PF00089"/>
    </source>
</evidence>
<dbReference type="InterPro" id="IPR009003">
    <property type="entry name" value="Peptidase_S1_PA"/>
</dbReference>
<evidence type="ECO:0000313" key="2">
    <source>
        <dbReference type="EMBL" id="KAF2890775.1"/>
    </source>
</evidence>
<dbReference type="Gene3D" id="2.40.10.10">
    <property type="entry name" value="Trypsin-like serine proteases"/>
    <property type="match status" value="2"/>
</dbReference>
<proteinExistence type="predicted"/>
<dbReference type="GO" id="GO:0006508">
    <property type="term" value="P:proteolysis"/>
    <property type="evidence" value="ECO:0007669"/>
    <property type="project" value="InterPro"/>
</dbReference>
<dbReference type="GO" id="GO:0004252">
    <property type="term" value="F:serine-type endopeptidase activity"/>
    <property type="evidence" value="ECO:0007669"/>
    <property type="project" value="InterPro"/>
</dbReference>
<keyword evidence="3" id="KW-1185">Reference proteome</keyword>
<gene>
    <name evidence="2" type="ORF">ILUMI_15398</name>
</gene>
<feature type="non-terminal residue" evidence="2">
    <location>
        <position position="1"/>
    </location>
</feature>
<accession>A0A8K0G3X2</accession>
<dbReference type="Proteomes" id="UP000801492">
    <property type="component" value="Unassembled WGS sequence"/>
</dbReference>
<dbReference type="Pfam" id="PF00089">
    <property type="entry name" value="Trypsin"/>
    <property type="match status" value="1"/>
</dbReference>
<dbReference type="EMBL" id="VTPC01046671">
    <property type="protein sequence ID" value="KAF2890775.1"/>
    <property type="molecule type" value="Genomic_DNA"/>
</dbReference>
<feature type="domain" description="Peptidase S1" evidence="1">
    <location>
        <begin position="3"/>
        <end position="65"/>
    </location>
</feature>
<sequence length="66" mass="7464">NEMNNDIALLKVSSVLNFTHAVKPLKLPSVDQKFEEGWISGWGIYMKPSLLSVTLQCEKMQIINNT</sequence>
<dbReference type="OrthoDB" id="10061449at2759"/>
<dbReference type="InterPro" id="IPR043504">
    <property type="entry name" value="Peptidase_S1_PA_chymotrypsin"/>
</dbReference>
<dbReference type="AlphaFoldDB" id="A0A8K0G3X2"/>
<comment type="caution">
    <text evidence="2">The sequence shown here is derived from an EMBL/GenBank/DDBJ whole genome shotgun (WGS) entry which is preliminary data.</text>
</comment>
<evidence type="ECO:0000313" key="3">
    <source>
        <dbReference type="Proteomes" id="UP000801492"/>
    </source>
</evidence>
<feature type="non-terminal residue" evidence="2">
    <location>
        <position position="66"/>
    </location>
</feature>
<dbReference type="InterPro" id="IPR001254">
    <property type="entry name" value="Trypsin_dom"/>
</dbReference>